<dbReference type="PANTHER" id="PTHR33164:SF99">
    <property type="entry name" value="MARR FAMILY REGULATORY PROTEIN"/>
    <property type="match status" value="1"/>
</dbReference>
<organism evidence="2 3">
    <name type="scientific">Nakamurella leprariae</name>
    <dbReference type="NCBI Taxonomy" id="2803911"/>
    <lineage>
        <taxon>Bacteria</taxon>
        <taxon>Bacillati</taxon>
        <taxon>Actinomycetota</taxon>
        <taxon>Actinomycetes</taxon>
        <taxon>Nakamurellales</taxon>
        <taxon>Nakamurellaceae</taxon>
        <taxon>Nakamurella</taxon>
    </lineage>
</organism>
<gene>
    <name evidence="2" type="ORF">JL106_02515</name>
</gene>
<dbReference type="InterPro" id="IPR036388">
    <property type="entry name" value="WH-like_DNA-bd_sf"/>
</dbReference>
<dbReference type="SUPFAM" id="SSF46785">
    <property type="entry name" value="Winged helix' DNA-binding domain"/>
    <property type="match status" value="1"/>
</dbReference>
<dbReference type="InterPro" id="IPR039422">
    <property type="entry name" value="MarR/SlyA-like"/>
</dbReference>
<dbReference type="EMBL" id="JAERWK010000003">
    <property type="protein sequence ID" value="MBM9466153.1"/>
    <property type="molecule type" value="Genomic_DNA"/>
</dbReference>
<dbReference type="Proteomes" id="UP000663792">
    <property type="component" value="Unassembled WGS sequence"/>
</dbReference>
<evidence type="ECO:0000313" key="3">
    <source>
        <dbReference type="Proteomes" id="UP000663792"/>
    </source>
</evidence>
<dbReference type="SMART" id="SM00347">
    <property type="entry name" value="HTH_MARR"/>
    <property type="match status" value="1"/>
</dbReference>
<proteinExistence type="predicted"/>
<dbReference type="AlphaFoldDB" id="A0A938YAP3"/>
<dbReference type="GO" id="GO:0003700">
    <property type="term" value="F:DNA-binding transcription factor activity"/>
    <property type="evidence" value="ECO:0007669"/>
    <property type="project" value="InterPro"/>
</dbReference>
<protein>
    <submittedName>
        <fullName evidence="2">MarR family transcriptional regulator</fullName>
    </submittedName>
</protein>
<dbReference type="RefSeq" id="WP_205259107.1">
    <property type="nucleotide sequence ID" value="NZ_JAERWK010000003.1"/>
</dbReference>
<dbReference type="InterPro" id="IPR036390">
    <property type="entry name" value="WH_DNA-bd_sf"/>
</dbReference>
<dbReference type="PROSITE" id="PS50995">
    <property type="entry name" value="HTH_MARR_2"/>
    <property type="match status" value="1"/>
</dbReference>
<dbReference type="Pfam" id="PF12802">
    <property type="entry name" value="MarR_2"/>
    <property type="match status" value="1"/>
</dbReference>
<sequence>MTDAQTPWLTPEQLRAWRNLQYLRGPLAAVLNRQLTQDSGLSTADYEVLVVLSESDEGMLRAGELGRLTGWEKSRLSHHIKRMQTRGLVRRRECPTDGRGAFVELTPQGRETIEAAAPGHVRAVRRHVIDRLTPEELRVLGDIGEKVAAGLESECTAACQEMDADEVTDRRVPVPTAG</sequence>
<feature type="domain" description="HTH marR-type" evidence="1">
    <location>
        <begin position="13"/>
        <end position="149"/>
    </location>
</feature>
<accession>A0A938YAP3</accession>
<name>A0A938YAP3_9ACTN</name>
<evidence type="ECO:0000313" key="2">
    <source>
        <dbReference type="EMBL" id="MBM9466153.1"/>
    </source>
</evidence>
<evidence type="ECO:0000259" key="1">
    <source>
        <dbReference type="PROSITE" id="PS50995"/>
    </source>
</evidence>
<keyword evidence="3" id="KW-1185">Reference proteome</keyword>
<dbReference type="Gene3D" id="1.10.10.10">
    <property type="entry name" value="Winged helix-like DNA-binding domain superfamily/Winged helix DNA-binding domain"/>
    <property type="match status" value="1"/>
</dbReference>
<dbReference type="GO" id="GO:0006950">
    <property type="term" value="P:response to stress"/>
    <property type="evidence" value="ECO:0007669"/>
    <property type="project" value="TreeGrafter"/>
</dbReference>
<reference evidence="2" key="1">
    <citation type="submission" date="2021-01" db="EMBL/GenBank/DDBJ databases">
        <title>YIM 132084 draft genome.</title>
        <authorList>
            <person name="An D."/>
        </authorList>
    </citation>
    <scope>NUCLEOTIDE SEQUENCE</scope>
    <source>
        <strain evidence="2">YIM 132084</strain>
    </source>
</reference>
<dbReference type="InterPro" id="IPR000835">
    <property type="entry name" value="HTH_MarR-typ"/>
</dbReference>
<comment type="caution">
    <text evidence="2">The sequence shown here is derived from an EMBL/GenBank/DDBJ whole genome shotgun (WGS) entry which is preliminary data.</text>
</comment>
<dbReference type="PANTHER" id="PTHR33164">
    <property type="entry name" value="TRANSCRIPTIONAL REGULATOR, MARR FAMILY"/>
    <property type="match status" value="1"/>
</dbReference>